<dbReference type="Proteomes" id="UP000569951">
    <property type="component" value="Unassembled WGS sequence"/>
</dbReference>
<dbReference type="InterPro" id="IPR000182">
    <property type="entry name" value="GNAT_dom"/>
</dbReference>
<dbReference type="GO" id="GO:0005840">
    <property type="term" value="C:ribosome"/>
    <property type="evidence" value="ECO:0007669"/>
    <property type="project" value="UniProtKB-KW"/>
</dbReference>
<feature type="domain" description="N-acetyltransferase" evidence="1">
    <location>
        <begin position="5"/>
        <end position="205"/>
    </location>
</feature>
<keyword evidence="2" id="KW-0689">Ribosomal protein</keyword>
<dbReference type="Pfam" id="PF00583">
    <property type="entry name" value="Acetyltransf_1"/>
    <property type="match status" value="1"/>
</dbReference>
<dbReference type="Gene3D" id="3.40.630.30">
    <property type="match status" value="1"/>
</dbReference>
<sequence>MRQGFRIRPYQPDDLSFLYRICLETGDSGQDATQLYQDPLLIGHVYAGPYATLEPELAFVLEDAQGVCGYVIGVLDTEAFNARCEREWWPPLRERYPLPATPPEQYTPDERMIARIHKGWDLKPASLDDYPSHLHIDLLARAQGGGNGRAMMETLLGALEQRGSRGVHLGVGARNERAVSFYRSVGFTELHRSPLSVTFGMRFPR</sequence>
<protein>
    <submittedName>
        <fullName evidence="2">Ribosomal protein S18 acetylase RimI-like enzyme</fullName>
    </submittedName>
</protein>
<gene>
    <name evidence="2" type="ORF">HNR42_000678</name>
</gene>
<dbReference type="GO" id="GO:0016747">
    <property type="term" value="F:acyltransferase activity, transferring groups other than amino-acyl groups"/>
    <property type="evidence" value="ECO:0007669"/>
    <property type="project" value="InterPro"/>
</dbReference>
<accession>A0A841HX94</accession>
<dbReference type="AlphaFoldDB" id="A0A841HX94"/>
<dbReference type="PANTHER" id="PTHR13170">
    <property type="entry name" value="O-GLCNACASE"/>
    <property type="match status" value="1"/>
</dbReference>
<reference evidence="2 3" key="1">
    <citation type="submission" date="2020-08" db="EMBL/GenBank/DDBJ databases">
        <title>Genomic Encyclopedia of Type Strains, Phase IV (KMG-IV): sequencing the most valuable type-strain genomes for metagenomic binning, comparative biology and taxonomic classification.</title>
        <authorList>
            <person name="Goeker M."/>
        </authorList>
    </citation>
    <scope>NUCLEOTIDE SEQUENCE [LARGE SCALE GENOMIC DNA]</scope>
    <source>
        <strain evidence="2 3">DSM 21458</strain>
    </source>
</reference>
<keyword evidence="3" id="KW-1185">Reference proteome</keyword>
<proteinExistence type="predicted"/>
<comment type="caution">
    <text evidence="2">The sequence shown here is derived from an EMBL/GenBank/DDBJ whole genome shotgun (WGS) entry which is preliminary data.</text>
</comment>
<evidence type="ECO:0000313" key="3">
    <source>
        <dbReference type="Proteomes" id="UP000569951"/>
    </source>
</evidence>
<dbReference type="InterPro" id="IPR051822">
    <property type="entry name" value="Glycosyl_Hydrolase_84"/>
</dbReference>
<dbReference type="PROSITE" id="PS51186">
    <property type="entry name" value="GNAT"/>
    <property type="match status" value="1"/>
</dbReference>
<dbReference type="InterPro" id="IPR016181">
    <property type="entry name" value="Acyl_CoA_acyltransferase"/>
</dbReference>
<dbReference type="EMBL" id="JACHHG010000002">
    <property type="protein sequence ID" value="MBB6097264.1"/>
    <property type="molecule type" value="Genomic_DNA"/>
</dbReference>
<dbReference type="SUPFAM" id="SSF55729">
    <property type="entry name" value="Acyl-CoA N-acyltransferases (Nat)"/>
    <property type="match status" value="1"/>
</dbReference>
<evidence type="ECO:0000313" key="2">
    <source>
        <dbReference type="EMBL" id="MBB6097264.1"/>
    </source>
</evidence>
<keyword evidence="2" id="KW-0687">Ribonucleoprotein</keyword>
<dbReference type="RefSeq" id="WP_183984506.1">
    <property type="nucleotide sequence ID" value="NZ_JACHHG010000002.1"/>
</dbReference>
<organism evidence="2 3">
    <name type="scientific">Deinobacterium chartae</name>
    <dbReference type="NCBI Taxonomy" id="521158"/>
    <lineage>
        <taxon>Bacteria</taxon>
        <taxon>Thermotogati</taxon>
        <taxon>Deinococcota</taxon>
        <taxon>Deinococci</taxon>
        <taxon>Deinococcales</taxon>
        <taxon>Deinococcaceae</taxon>
        <taxon>Deinobacterium</taxon>
    </lineage>
</organism>
<name>A0A841HX94_9DEIO</name>
<evidence type="ECO:0000259" key="1">
    <source>
        <dbReference type="PROSITE" id="PS51186"/>
    </source>
</evidence>
<dbReference type="PANTHER" id="PTHR13170:SF16">
    <property type="entry name" value="PROTEIN O-GLCNACASE"/>
    <property type="match status" value="1"/>
</dbReference>